<gene>
    <name evidence="1" type="ORF">METZ01_LOCUS377836</name>
</gene>
<organism evidence="1">
    <name type="scientific">marine metagenome</name>
    <dbReference type="NCBI Taxonomy" id="408172"/>
    <lineage>
        <taxon>unclassified sequences</taxon>
        <taxon>metagenomes</taxon>
        <taxon>ecological metagenomes</taxon>
    </lineage>
</organism>
<protein>
    <submittedName>
        <fullName evidence="1">Uncharacterized protein</fullName>
    </submittedName>
</protein>
<evidence type="ECO:0000313" key="1">
    <source>
        <dbReference type="EMBL" id="SVD24982.1"/>
    </source>
</evidence>
<accession>A0A382TTB9</accession>
<dbReference type="AlphaFoldDB" id="A0A382TTB9"/>
<reference evidence="1" key="1">
    <citation type="submission" date="2018-05" db="EMBL/GenBank/DDBJ databases">
        <authorList>
            <person name="Lanie J.A."/>
            <person name="Ng W.-L."/>
            <person name="Kazmierczak K.M."/>
            <person name="Andrzejewski T.M."/>
            <person name="Davidsen T.M."/>
            <person name="Wayne K.J."/>
            <person name="Tettelin H."/>
            <person name="Glass J.I."/>
            <person name="Rusch D."/>
            <person name="Podicherti R."/>
            <person name="Tsui H.-C.T."/>
            <person name="Winkler M.E."/>
        </authorList>
    </citation>
    <scope>NUCLEOTIDE SEQUENCE</scope>
</reference>
<name>A0A382TTB9_9ZZZZ</name>
<sequence>MPSYLVLAAMKGRFVSEQGHTYDNFQFMGYSDGADPLAAVTAFFDEPPYPIVWGDVEYLWAERLADDPANGHLGDYERVYVETLRARWEGSGE</sequence>
<proteinExistence type="predicted"/>
<dbReference type="EMBL" id="UINC01138808">
    <property type="protein sequence ID" value="SVD24982.1"/>
    <property type="molecule type" value="Genomic_DNA"/>
</dbReference>